<dbReference type="Proteomes" id="UP000662904">
    <property type="component" value="Chromosome"/>
</dbReference>
<dbReference type="InterPro" id="IPR011330">
    <property type="entry name" value="Glyco_hydro/deAcase_b/a-brl"/>
</dbReference>
<evidence type="ECO:0000256" key="1">
    <source>
        <dbReference type="ARBA" id="ARBA00022723"/>
    </source>
</evidence>
<feature type="domain" description="NodB homology" evidence="4">
    <location>
        <begin position="54"/>
        <end position="232"/>
    </location>
</feature>
<dbReference type="InterPro" id="IPR002509">
    <property type="entry name" value="NODB_dom"/>
</dbReference>
<evidence type="ECO:0000259" key="4">
    <source>
        <dbReference type="PROSITE" id="PS51677"/>
    </source>
</evidence>
<dbReference type="CDD" id="cd10917">
    <property type="entry name" value="CE4_NodB_like_6s_7s"/>
    <property type="match status" value="1"/>
</dbReference>
<evidence type="ECO:0000313" key="6">
    <source>
        <dbReference type="Proteomes" id="UP000662904"/>
    </source>
</evidence>
<organism evidence="5 6">
    <name type="scientific">Koleobacter methoxysyntrophicus</name>
    <dbReference type="NCBI Taxonomy" id="2751313"/>
    <lineage>
        <taxon>Bacteria</taxon>
        <taxon>Bacillati</taxon>
        <taxon>Bacillota</taxon>
        <taxon>Clostridia</taxon>
        <taxon>Koleobacterales</taxon>
        <taxon>Koleobacteraceae</taxon>
        <taxon>Koleobacter</taxon>
    </lineage>
</organism>
<keyword evidence="3" id="KW-0472">Membrane</keyword>
<dbReference type="EMBL" id="CP059066">
    <property type="protein sequence ID" value="QSQ09978.1"/>
    <property type="molecule type" value="Genomic_DNA"/>
</dbReference>
<proteinExistence type="predicted"/>
<dbReference type="PROSITE" id="PS51677">
    <property type="entry name" value="NODB"/>
    <property type="match status" value="1"/>
</dbReference>
<evidence type="ECO:0000313" key="5">
    <source>
        <dbReference type="EMBL" id="QSQ09978.1"/>
    </source>
</evidence>
<reference evidence="5" key="1">
    <citation type="submission" date="2020-07" db="EMBL/GenBank/DDBJ databases">
        <title>Koleobacter methoxysyntrophicus gen. nov., sp. nov., a novel anaerobic bacterium isolated from deep subsurface oil field and proposal of Koleobacterales ord. nov. in the phylum Firmicutes.</title>
        <authorList>
            <person name="Sakamoto S."/>
            <person name="Tamaki H."/>
        </authorList>
    </citation>
    <scope>NUCLEOTIDE SEQUENCE</scope>
    <source>
        <strain evidence="5">NRmbB1</strain>
    </source>
</reference>
<dbReference type="GO" id="GO:0016810">
    <property type="term" value="F:hydrolase activity, acting on carbon-nitrogen (but not peptide) bonds"/>
    <property type="evidence" value="ECO:0007669"/>
    <property type="project" value="InterPro"/>
</dbReference>
<dbReference type="PANTHER" id="PTHR10587:SF133">
    <property type="entry name" value="CHITIN DEACETYLASE 1-RELATED"/>
    <property type="match status" value="1"/>
</dbReference>
<dbReference type="GO" id="GO:0005975">
    <property type="term" value="P:carbohydrate metabolic process"/>
    <property type="evidence" value="ECO:0007669"/>
    <property type="project" value="InterPro"/>
</dbReference>
<protein>
    <submittedName>
        <fullName evidence="5">Peptidoglycan-N-acetylmuramic acid deacetylase PdaA</fullName>
        <ecNumber evidence="5">3.5.1.-</ecNumber>
    </submittedName>
</protein>
<keyword evidence="6" id="KW-1185">Reference proteome</keyword>
<dbReference type="KEGG" id="kme:H0A61_02370"/>
<dbReference type="GO" id="GO:0016020">
    <property type="term" value="C:membrane"/>
    <property type="evidence" value="ECO:0007669"/>
    <property type="project" value="TreeGrafter"/>
</dbReference>
<dbReference type="Pfam" id="PF01522">
    <property type="entry name" value="Polysacc_deac_1"/>
    <property type="match status" value="1"/>
</dbReference>
<dbReference type="GO" id="GO:0046872">
    <property type="term" value="F:metal ion binding"/>
    <property type="evidence" value="ECO:0007669"/>
    <property type="project" value="UniProtKB-KW"/>
</dbReference>
<dbReference type="Gene3D" id="3.20.20.370">
    <property type="entry name" value="Glycoside hydrolase/deacetylase"/>
    <property type="match status" value="1"/>
</dbReference>
<dbReference type="SUPFAM" id="SSF88713">
    <property type="entry name" value="Glycoside hydrolase/deacetylase"/>
    <property type="match status" value="1"/>
</dbReference>
<dbReference type="AlphaFoldDB" id="A0A8A0RR22"/>
<accession>A0A8A0RR22</accession>
<keyword evidence="1" id="KW-0479">Metal-binding</keyword>
<keyword evidence="3" id="KW-0812">Transmembrane</keyword>
<keyword evidence="3" id="KW-1133">Transmembrane helix</keyword>
<sequence>MFFDKTLSKIKIVIMLLFLIVFFHIYMIYVGGINRVITVMKTNIEPINKNNMGQEIILTFDIIKEIGFTEEILKILEQEGINGSFFITGSILDKNPEIVKLIRKKGHDIGNYTLSFVDLRNLKEHEIIHEIYGLELKYKEITGEDLILFRPPMGRYNSRIVEIAGLLGYTTILWSSNIGKEGNTVDSNPNFEYLKRTVRKGAVINFDVSSPNVIKALSYVIDEIKMKGFYLKKVSEIVEKVKDVDKNVFIK</sequence>
<dbReference type="RefSeq" id="WP_206707306.1">
    <property type="nucleotide sequence ID" value="NZ_CP059066.1"/>
</dbReference>
<dbReference type="PANTHER" id="PTHR10587">
    <property type="entry name" value="GLYCOSYL TRANSFERASE-RELATED"/>
    <property type="match status" value="1"/>
</dbReference>
<feature type="transmembrane region" description="Helical" evidence="3">
    <location>
        <begin position="12"/>
        <end position="32"/>
    </location>
</feature>
<dbReference type="EC" id="3.5.1.-" evidence="5"/>
<evidence type="ECO:0000256" key="3">
    <source>
        <dbReference type="SAM" id="Phobius"/>
    </source>
</evidence>
<name>A0A8A0RR22_9FIRM</name>
<evidence type="ECO:0000256" key="2">
    <source>
        <dbReference type="ARBA" id="ARBA00022801"/>
    </source>
</evidence>
<gene>
    <name evidence="5" type="primary">pdaA_2</name>
    <name evidence="5" type="ORF">H0A61_02370</name>
</gene>
<keyword evidence="2 5" id="KW-0378">Hydrolase</keyword>
<dbReference type="InterPro" id="IPR050248">
    <property type="entry name" value="Polysacc_deacetylase_ArnD"/>
</dbReference>